<evidence type="ECO:0000259" key="8">
    <source>
        <dbReference type="Pfam" id="PF05827"/>
    </source>
</evidence>
<evidence type="ECO:0000256" key="4">
    <source>
        <dbReference type="ARBA" id="ARBA00022989"/>
    </source>
</evidence>
<dbReference type="GO" id="GO:1901207">
    <property type="term" value="P:regulation of heart looping"/>
    <property type="evidence" value="ECO:0007669"/>
    <property type="project" value="Ensembl"/>
</dbReference>
<dbReference type="InterPro" id="IPR008388">
    <property type="entry name" value="Ac45_acc_su"/>
</dbReference>
<feature type="transmembrane region" description="Helical" evidence="7">
    <location>
        <begin position="24"/>
        <end position="42"/>
    </location>
</feature>
<evidence type="ECO:0000256" key="2">
    <source>
        <dbReference type="ARBA" id="ARBA00009037"/>
    </source>
</evidence>
<organism evidence="10 11">
    <name type="scientific">Gadus morhua</name>
    <name type="common">Atlantic cod</name>
    <dbReference type="NCBI Taxonomy" id="8049"/>
    <lineage>
        <taxon>Eukaryota</taxon>
        <taxon>Metazoa</taxon>
        <taxon>Chordata</taxon>
        <taxon>Craniata</taxon>
        <taxon>Vertebrata</taxon>
        <taxon>Euteleostomi</taxon>
        <taxon>Actinopterygii</taxon>
        <taxon>Neopterygii</taxon>
        <taxon>Teleostei</taxon>
        <taxon>Neoteleostei</taxon>
        <taxon>Acanthomorphata</taxon>
        <taxon>Zeiogadaria</taxon>
        <taxon>Gadariae</taxon>
        <taxon>Gadiformes</taxon>
        <taxon>Gadoidei</taxon>
        <taxon>Gadidae</taxon>
        <taxon>Gadus</taxon>
    </lineage>
</organism>
<dbReference type="PANTHER" id="PTHR12471">
    <property type="entry name" value="VACUOLAR ATP SYNTHASE SUBUNIT S1"/>
    <property type="match status" value="1"/>
</dbReference>
<dbReference type="GO" id="GO:0042127">
    <property type="term" value="P:regulation of cell population proliferation"/>
    <property type="evidence" value="ECO:0007669"/>
    <property type="project" value="Ensembl"/>
</dbReference>
<dbReference type="GO" id="GO:0005886">
    <property type="term" value="C:plasma membrane"/>
    <property type="evidence" value="ECO:0007669"/>
    <property type="project" value="Ensembl"/>
</dbReference>
<keyword evidence="3 7" id="KW-0812">Transmembrane</keyword>
<dbReference type="PANTHER" id="PTHR12471:SF2">
    <property type="entry name" value="V-TYPE PROTON ATPASE SUBUNIT S1"/>
    <property type="match status" value="1"/>
</dbReference>
<feature type="domain" description="V-type proton ATPase subunit S1 luminal" evidence="8">
    <location>
        <begin position="265"/>
        <end position="401"/>
    </location>
</feature>
<dbReference type="GO" id="GO:0072659">
    <property type="term" value="P:protein localization to plasma membrane"/>
    <property type="evidence" value="ECO:0007669"/>
    <property type="project" value="Ensembl"/>
</dbReference>
<sequence>MTVSWCVSCDHQLRKTKMARSQRFTLVRFLAFIAYLCSYFALGRSTVQVPFLLWSTESLPSLASPAAGHVVSSSQLTTDLSSVFNSGPHTVLLFLQDKLSKDDFTIYGGVFGNKDDGAFLNLEAAMHSSPSSLVLPAVEWSAVRDAPALLQEALGVSPVLVDPDTLSDLQLDPAVSNLMYFTLPYCTGLHESCDQVFRSNDQIIGKVLSIMKAKNLLYTAIYTGLQPSRIIPETLMSEQPQGRSLLQSPPETNVPAPIMFNVSNNPCIMLWAQNLSVSFTPSPQWIDLAKETPTFDGSLCNGTNSVLVLNYQSGIVLSFTMSQKLYPVSARYWFTLDSVLLKSPNGSVSFNGSRGIYAPAEYSFHCMSVNSFRDPLLIRGESDPNTSNWMVNFVDFQIQGFGLANGTDFSYASDCAGFFSAGIWMGLLTTLLMLWILTYGLSMILQFRSMMYDIQKRPMCKKGYALSARTAVRFLEANRTVTPSPQKYQQDQSRSRILPPGKTPFNSSAVRVTTKPDASLSMPGPGTYSHEVAIGRKVVWPMSFGSPDWVKFPQLKKKTLRAELQCDKDFKKHRARVAYLRMYF</sequence>
<reference evidence="10" key="2">
    <citation type="submission" date="2025-08" db="UniProtKB">
        <authorList>
            <consortium name="Ensembl"/>
        </authorList>
    </citation>
    <scope>IDENTIFICATION</scope>
</reference>
<dbReference type="GeneTree" id="ENSGT00940000156650"/>
<dbReference type="GO" id="GO:0030659">
    <property type="term" value="C:cytoplasmic vesicle membrane"/>
    <property type="evidence" value="ECO:0007669"/>
    <property type="project" value="UniProtKB-ARBA"/>
</dbReference>
<dbReference type="GO" id="GO:0045176">
    <property type="term" value="P:apical protein localization"/>
    <property type="evidence" value="ECO:0007669"/>
    <property type="project" value="Ensembl"/>
</dbReference>
<evidence type="ECO:0000313" key="11">
    <source>
        <dbReference type="Proteomes" id="UP000694546"/>
    </source>
</evidence>
<comment type="similarity">
    <text evidence="2">Belongs to the vacuolar ATPase subunit S1 family.</text>
</comment>
<dbReference type="Gene3D" id="2.40.160.110">
    <property type="match status" value="1"/>
</dbReference>
<dbReference type="GO" id="GO:0030641">
    <property type="term" value="P:regulation of cellular pH"/>
    <property type="evidence" value="ECO:0007669"/>
    <property type="project" value="Ensembl"/>
</dbReference>
<keyword evidence="5 7" id="KW-0472">Membrane</keyword>
<comment type="subcellular location">
    <subcellularLocation>
        <location evidence="1">Membrane</location>
        <topology evidence="1">Single-pass membrane protein</topology>
    </subcellularLocation>
</comment>
<dbReference type="GO" id="GO:0003406">
    <property type="term" value="P:retinal pigment epithelium development"/>
    <property type="evidence" value="ECO:0007669"/>
    <property type="project" value="Ensembl"/>
</dbReference>
<dbReference type="GO" id="GO:0033176">
    <property type="term" value="C:proton-transporting V-type ATPase complex"/>
    <property type="evidence" value="ECO:0007669"/>
    <property type="project" value="TreeGrafter"/>
</dbReference>
<feature type="region of interest" description="Disordered" evidence="6">
    <location>
        <begin position="482"/>
        <end position="502"/>
    </location>
</feature>
<proteinExistence type="inferred from homology"/>
<dbReference type="InterPro" id="IPR046756">
    <property type="entry name" value="VAS1/VOA1_TM"/>
</dbReference>
<dbReference type="Pfam" id="PF05827">
    <property type="entry name" value="VAS1_LD"/>
    <property type="match status" value="1"/>
</dbReference>
<evidence type="ECO:0000256" key="5">
    <source>
        <dbReference type="ARBA" id="ARBA00023136"/>
    </source>
</evidence>
<protein>
    <submittedName>
        <fullName evidence="10">ATPase H+ transporting accessory protein 1b</fullName>
    </submittedName>
</protein>
<evidence type="ECO:0000313" key="10">
    <source>
        <dbReference type="Ensembl" id="ENSGMOP00000003812.2"/>
    </source>
</evidence>
<dbReference type="GO" id="GO:0032438">
    <property type="term" value="P:melanosome organization"/>
    <property type="evidence" value="ECO:0007669"/>
    <property type="project" value="Ensembl"/>
</dbReference>
<reference evidence="10" key="3">
    <citation type="submission" date="2025-09" db="UniProtKB">
        <authorList>
            <consortium name="Ensembl"/>
        </authorList>
    </citation>
    <scope>IDENTIFICATION</scope>
</reference>
<dbReference type="AlphaFoldDB" id="A0A8C4YZK0"/>
<dbReference type="GO" id="GO:0001671">
    <property type="term" value="F:ATPase activator activity"/>
    <property type="evidence" value="ECO:0007669"/>
    <property type="project" value="TreeGrafter"/>
</dbReference>
<dbReference type="GO" id="GO:1902017">
    <property type="term" value="P:regulation of cilium assembly"/>
    <property type="evidence" value="ECO:0007669"/>
    <property type="project" value="Ensembl"/>
</dbReference>
<feature type="domain" description="V-type proton ATPase subunit S1/VOA1 transmembrane" evidence="9">
    <location>
        <begin position="417"/>
        <end position="449"/>
    </location>
</feature>
<dbReference type="GO" id="GO:0098588">
    <property type="term" value="C:bounding membrane of organelle"/>
    <property type="evidence" value="ECO:0007669"/>
    <property type="project" value="UniProtKB-ARBA"/>
</dbReference>
<dbReference type="GO" id="GO:0003140">
    <property type="term" value="P:determination of left/right asymmetry in lateral mesoderm"/>
    <property type="evidence" value="ECO:0007669"/>
    <property type="project" value="Ensembl"/>
</dbReference>
<dbReference type="GO" id="GO:0008057">
    <property type="term" value="P:eye pigment granule organization"/>
    <property type="evidence" value="ECO:0007669"/>
    <property type="project" value="Ensembl"/>
</dbReference>
<evidence type="ECO:0000256" key="6">
    <source>
        <dbReference type="SAM" id="MobiDB-lite"/>
    </source>
</evidence>
<keyword evidence="4 7" id="KW-1133">Transmembrane helix</keyword>
<dbReference type="OMA" id="MSQRFYP"/>
<dbReference type="InterPro" id="IPR046755">
    <property type="entry name" value="VAS1_LD"/>
</dbReference>
<dbReference type="Ensembl" id="ENSGMOT00000003928.2">
    <property type="protein sequence ID" value="ENSGMOP00000003812.2"/>
    <property type="gene ID" value="ENSGMOG00000003605.2"/>
</dbReference>
<evidence type="ECO:0000256" key="3">
    <source>
        <dbReference type="ARBA" id="ARBA00022692"/>
    </source>
</evidence>
<keyword evidence="11" id="KW-1185">Reference proteome</keyword>
<reference evidence="10" key="1">
    <citation type="submission" date="2019-07" db="EMBL/GenBank/DDBJ databases">
        <authorList>
            <consortium name="Wellcome Sanger Institute Data Sharing"/>
        </authorList>
    </citation>
    <scope>NUCLEOTIDE SEQUENCE [LARGE SCALE GENOMIC DNA]</scope>
</reference>
<dbReference type="GO" id="GO:0070121">
    <property type="term" value="P:Kupffer's vesicle development"/>
    <property type="evidence" value="ECO:0007669"/>
    <property type="project" value="Ensembl"/>
</dbReference>
<dbReference type="Pfam" id="PF20520">
    <property type="entry name" value="Ac45-VOA1_TM"/>
    <property type="match status" value="1"/>
</dbReference>
<accession>A0A8C4YZK0</accession>
<dbReference type="Proteomes" id="UP000694546">
    <property type="component" value="Chromosome 1"/>
</dbReference>
<evidence type="ECO:0000256" key="1">
    <source>
        <dbReference type="ARBA" id="ARBA00004167"/>
    </source>
</evidence>
<evidence type="ECO:0000259" key="9">
    <source>
        <dbReference type="Pfam" id="PF20520"/>
    </source>
</evidence>
<evidence type="ECO:0000256" key="7">
    <source>
        <dbReference type="SAM" id="Phobius"/>
    </source>
</evidence>
<feature type="compositionally biased region" description="Polar residues" evidence="6">
    <location>
        <begin position="482"/>
        <end position="492"/>
    </location>
</feature>
<feature type="transmembrane region" description="Helical" evidence="7">
    <location>
        <begin position="423"/>
        <end position="447"/>
    </location>
</feature>
<name>A0A8C4YZK0_GADMO</name>
<dbReference type="GO" id="GO:0012505">
    <property type="term" value="C:endomembrane system"/>
    <property type="evidence" value="ECO:0007669"/>
    <property type="project" value="UniProtKB-ARBA"/>
</dbReference>